<dbReference type="InterPro" id="IPR018929">
    <property type="entry name" value="DUF2510"/>
</dbReference>
<evidence type="ECO:0000256" key="1">
    <source>
        <dbReference type="SAM" id="Phobius"/>
    </source>
</evidence>
<evidence type="ECO:0000313" key="3">
    <source>
        <dbReference type="EMBL" id="NEN05659.1"/>
    </source>
</evidence>
<evidence type="ECO:0000259" key="2">
    <source>
        <dbReference type="Pfam" id="PF10708"/>
    </source>
</evidence>
<reference evidence="3 4" key="1">
    <citation type="journal article" date="2014" name="J. Microbiol.">
        <title>Diaminobutyricibacter tongyongensis gen. nov., sp. nov. and Homoserinibacter gongjuensis gen. nov., sp. nov. belong to the family Microbacteriaceae.</title>
        <authorList>
            <person name="Kim S.J."/>
            <person name="Ahn J.H."/>
            <person name="Weon H.Y."/>
            <person name="Hamada M."/>
            <person name="Suzuki K."/>
            <person name="Kwon S.W."/>
        </authorList>
    </citation>
    <scope>NUCLEOTIDE SEQUENCE [LARGE SCALE GENOMIC DNA]</scope>
    <source>
        <strain evidence="3 4">NBRC 108724</strain>
    </source>
</reference>
<keyword evidence="1" id="KW-0812">Transmembrane</keyword>
<dbReference type="Pfam" id="PF10708">
    <property type="entry name" value="DUF2510"/>
    <property type="match status" value="1"/>
</dbReference>
<feature type="transmembrane region" description="Helical" evidence="1">
    <location>
        <begin position="104"/>
        <end position="130"/>
    </location>
</feature>
<feature type="transmembrane region" description="Helical" evidence="1">
    <location>
        <begin position="176"/>
        <end position="202"/>
    </location>
</feature>
<keyword evidence="1" id="KW-1133">Transmembrane helix</keyword>
<feature type="transmembrane region" description="Helical" evidence="1">
    <location>
        <begin position="64"/>
        <end position="83"/>
    </location>
</feature>
<evidence type="ECO:0000313" key="4">
    <source>
        <dbReference type="Proteomes" id="UP000474967"/>
    </source>
</evidence>
<name>A0A6L9XW63_9MICO</name>
<keyword evidence="1" id="KW-0472">Membrane</keyword>
<comment type="caution">
    <text evidence="3">The sequence shown here is derived from an EMBL/GenBank/DDBJ whole genome shotgun (WGS) entry which is preliminary data.</text>
</comment>
<feature type="transmembrane region" description="Helical" evidence="1">
    <location>
        <begin position="145"/>
        <end position="164"/>
    </location>
</feature>
<dbReference type="Proteomes" id="UP000474967">
    <property type="component" value="Unassembled WGS sequence"/>
</dbReference>
<proteinExistence type="predicted"/>
<feature type="domain" description="DUF2510" evidence="2">
    <location>
        <begin position="12"/>
        <end position="44"/>
    </location>
</feature>
<gene>
    <name evidence="3" type="ORF">G3T36_07210</name>
</gene>
<accession>A0A6L9XW63</accession>
<dbReference type="RefSeq" id="WP_163288842.1">
    <property type="nucleotide sequence ID" value="NZ_JAAGWY010000001.1"/>
</dbReference>
<sequence length="216" mass="23984">MTDARTGGPTPPGWLPDPTGAAQLRWWNGHDWTDDYAPVPQAAQGAPVPGERPRLPDTTPVYNVWIWLVVAVPFLSIPLIFLFSPGVFEFNPTGSRAEIAHATASILVVSLTVGALSWVLWALTVLFAYLDWRELKRSGVERPFHWAWAFLYAVVYVIGRSVIVHRVARPRGLAPIWWLIGVTVVSLVIAIIWSIGFISSILEYYYNSGYTGALAI</sequence>
<dbReference type="AlphaFoldDB" id="A0A6L9XW63"/>
<organism evidence="3 4">
    <name type="scientific">Leifsonia tongyongensis</name>
    <dbReference type="NCBI Taxonomy" id="1268043"/>
    <lineage>
        <taxon>Bacteria</taxon>
        <taxon>Bacillati</taxon>
        <taxon>Actinomycetota</taxon>
        <taxon>Actinomycetes</taxon>
        <taxon>Micrococcales</taxon>
        <taxon>Microbacteriaceae</taxon>
        <taxon>Leifsonia</taxon>
    </lineage>
</organism>
<dbReference type="EMBL" id="JAAGWY010000001">
    <property type="protein sequence ID" value="NEN05659.1"/>
    <property type="molecule type" value="Genomic_DNA"/>
</dbReference>
<keyword evidence="4" id="KW-1185">Reference proteome</keyword>
<protein>
    <submittedName>
        <fullName evidence="3">DUF2510 domain-containing protein</fullName>
    </submittedName>
</protein>